<dbReference type="Proteomes" id="UP001500630">
    <property type="component" value="Unassembled WGS sequence"/>
</dbReference>
<evidence type="ECO:0000256" key="2">
    <source>
        <dbReference type="ARBA" id="ARBA00012744"/>
    </source>
</evidence>
<evidence type="ECO:0000313" key="7">
    <source>
        <dbReference type="EMBL" id="GAA3610635.1"/>
    </source>
</evidence>
<organism evidence="7 8">
    <name type="scientific">Nonomuraea rosea</name>
    <dbReference type="NCBI Taxonomy" id="638574"/>
    <lineage>
        <taxon>Bacteria</taxon>
        <taxon>Bacillati</taxon>
        <taxon>Actinomycetota</taxon>
        <taxon>Actinomycetes</taxon>
        <taxon>Streptosporangiales</taxon>
        <taxon>Streptosporangiaceae</taxon>
        <taxon>Nonomuraea</taxon>
    </lineage>
</organism>
<reference evidence="8" key="1">
    <citation type="journal article" date="2019" name="Int. J. Syst. Evol. Microbiol.">
        <title>The Global Catalogue of Microorganisms (GCM) 10K type strain sequencing project: providing services to taxonomists for standard genome sequencing and annotation.</title>
        <authorList>
            <consortium name="The Broad Institute Genomics Platform"/>
            <consortium name="The Broad Institute Genome Sequencing Center for Infectious Disease"/>
            <person name="Wu L."/>
            <person name="Ma J."/>
        </authorList>
    </citation>
    <scope>NUCLEOTIDE SEQUENCE [LARGE SCALE GENOMIC DNA]</scope>
    <source>
        <strain evidence="8">JCM 17326</strain>
    </source>
</reference>
<comment type="similarity">
    <text evidence="1 6">Belongs to the glycosyl hydrolase 1 family.</text>
</comment>
<proteinExistence type="inferred from homology"/>
<evidence type="ECO:0000256" key="6">
    <source>
        <dbReference type="RuleBase" id="RU003690"/>
    </source>
</evidence>
<dbReference type="Gene3D" id="3.20.20.80">
    <property type="entry name" value="Glycosidases"/>
    <property type="match status" value="1"/>
</dbReference>
<sequence length="230" mass="25888">MLNPTHVISKDADAARRIDGLQNRILLDPLFRGTYPADVVTDLAEITGFGHVLDGDLETIAAPLDFLGVNYYTPAVVEPGIVRPEISPFIGSESVRFIDRGLAKTSIGWEVDENGLLELLVQLTRDYPPLPIYITENGAAYDEPVHDEARIAYLDAHLRACEKAIDRGVPLQGYFAWSLLDNFEWAFGYSQRFGIVHVDYETQVRTPKDSAKWYAQRILREIVESEHTAR</sequence>
<dbReference type="PRINTS" id="PR00131">
    <property type="entry name" value="GLHYDRLASE1"/>
</dbReference>
<name>A0ABP6ZK96_9ACTN</name>
<dbReference type="PROSITE" id="PS00572">
    <property type="entry name" value="GLYCOSYL_HYDROL_F1_1"/>
    <property type="match status" value="1"/>
</dbReference>
<dbReference type="EC" id="3.2.1.21" evidence="2"/>
<keyword evidence="4" id="KW-0326">Glycosidase</keyword>
<dbReference type="InterPro" id="IPR017853">
    <property type="entry name" value="GH"/>
</dbReference>
<evidence type="ECO:0000256" key="1">
    <source>
        <dbReference type="ARBA" id="ARBA00010838"/>
    </source>
</evidence>
<evidence type="ECO:0000256" key="3">
    <source>
        <dbReference type="ARBA" id="ARBA00022801"/>
    </source>
</evidence>
<feature type="active site" description="Nucleophile" evidence="5">
    <location>
        <position position="136"/>
    </location>
</feature>
<dbReference type="PANTHER" id="PTHR10353">
    <property type="entry name" value="GLYCOSYL HYDROLASE"/>
    <property type="match status" value="1"/>
</dbReference>
<accession>A0ABP6ZK96</accession>
<dbReference type="PANTHER" id="PTHR10353:SF36">
    <property type="entry name" value="LP05116P"/>
    <property type="match status" value="1"/>
</dbReference>
<dbReference type="InterPro" id="IPR001360">
    <property type="entry name" value="Glyco_hydro_1"/>
</dbReference>
<dbReference type="Pfam" id="PF00232">
    <property type="entry name" value="Glyco_hydro_1"/>
    <property type="match status" value="1"/>
</dbReference>
<comment type="caution">
    <text evidence="7">The sequence shown here is derived from an EMBL/GenBank/DDBJ whole genome shotgun (WGS) entry which is preliminary data.</text>
</comment>
<dbReference type="EMBL" id="BAABDQ010000046">
    <property type="protein sequence ID" value="GAA3610635.1"/>
    <property type="molecule type" value="Genomic_DNA"/>
</dbReference>
<dbReference type="SUPFAM" id="SSF51445">
    <property type="entry name" value="(Trans)glycosidases"/>
    <property type="match status" value="1"/>
</dbReference>
<keyword evidence="8" id="KW-1185">Reference proteome</keyword>
<evidence type="ECO:0000313" key="8">
    <source>
        <dbReference type="Proteomes" id="UP001500630"/>
    </source>
</evidence>
<protein>
    <recommendedName>
        <fullName evidence="2">beta-glucosidase</fullName>
        <ecNumber evidence="2">3.2.1.21</ecNumber>
    </recommendedName>
</protein>
<evidence type="ECO:0000256" key="5">
    <source>
        <dbReference type="PROSITE-ProRule" id="PRU10055"/>
    </source>
</evidence>
<dbReference type="InterPro" id="IPR018120">
    <property type="entry name" value="Glyco_hydro_1_AS"/>
</dbReference>
<keyword evidence="3" id="KW-0378">Hydrolase</keyword>
<gene>
    <name evidence="7" type="ORF">GCM10022419_114560</name>
</gene>
<evidence type="ECO:0000256" key="4">
    <source>
        <dbReference type="ARBA" id="ARBA00023295"/>
    </source>
</evidence>